<dbReference type="EC" id="6.4.1.2" evidence="2"/>
<reference evidence="2 3" key="1">
    <citation type="submission" date="2018-06" db="EMBL/GenBank/DDBJ databases">
        <authorList>
            <consortium name="Pathogen Informatics"/>
            <person name="Doyle S."/>
        </authorList>
    </citation>
    <scope>NUCLEOTIDE SEQUENCE [LARGE SCALE GENOMIC DNA]</scope>
    <source>
        <strain evidence="2 3">NCTC13148</strain>
    </source>
</reference>
<proteinExistence type="predicted"/>
<evidence type="ECO:0000313" key="3">
    <source>
        <dbReference type="Proteomes" id="UP000254255"/>
    </source>
</evidence>
<dbReference type="AlphaFoldDB" id="A0A377BSG8"/>
<feature type="region of interest" description="Disordered" evidence="1">
    <location>
        <begin position="1"/>
        <end position="29"/>
    </location>
</feature>
<dbReference type="EMBL" id="UGET01000004">
    <property type="protein sequence ID" value="STL75677.1"/>
    <property type="molecule type" value="Genomic_DNA"/>
</dbReference>
<gene>
    <name evidence="2" type="primary">accD_1</name>
    <name evidence="2" type="ORF">NCTC13148_02046</name>
</gene>
<organism evidence="2 3">
    <name type="scientific">Escherichia coli</name>
    <dbReference type="NCBI Taxonomy" id="562"/>
    <lineage>
        <taxon>Bacteria</taxon>
        <taxon>Pseudomonadati</taxon>
        <taxon>Pseudomonadota</taxon>
        <taxon>Gammaproteobacteria</taxon>
        <taxon>Enterobacterales</taxon>
        <taxon>Enterobacteriaceae</taxon>
        <taxon>Escherichia</taxon>
    </lineage>
</organism>
<protein>
    <submittedName>
        <fullName evidence="2">Acetyl-coenzyme A carboxylase carboxyl transferase subunit beta</fullName>
        <ecNumber evidence="2">6.4.1.2</ecNumber>
    </submittedName>
</protein>
<evidence type="ECO:0000256" key="1">
    <source>
        <dbReference type="SAM" id="MobiDB-lite"/>
    </source>
</evidence>
<name>A0A377BSG8_ECOLX</name>
<evidence type="ECO:0000313" key="2">
    <source>
        <dbReference type="EMBL" id="STL75677.1"/>
    </source>
</evidence>
<keyword evidence="2" id="KW-0808">Transferase</keyword>
<sequence length="29" mass="3105">MNLPAPNPEAPREGVVVPPVPDQEPEPDN</sequence>
<dbReference type="GO" id="GO:0016740">
    <property type="term" value="F:transferase activity"/>
    <property type="evidence" value="ECO:0007669"/>
    <property type="project" value="UniProtKB-KW"/>
</dbReference>
<keyword evidence="2" id="KW-0436">Ligase</keyword>
<dbReference type="Proteomes" id="UP000254255">
    <property type="component" value="Unassembled WGS sequence"/>
</dbReference>
<dbReference type="GO" id="GO:0003989">
    <property type="term" value="F:acetyl-CoA carboxylase activity"/>
    <property type="evidence" value="ECO:0007669"/>
    <property type="project" value="UniProtKB-EC"/>
</dbReference>
<accession>A0A377BSG8</accession>